<dbReference type="GO" id="GO:0003950">
    <property type="term" value="F:NAD+ poly-ADP-ribosyltransferase activity"/>
    <property type="evidence" value="ECO:0007669"/>
    <property type="project" value="InterPro"/>
</dbReference>
<name>A0A0B7HE67_9FLAO</name>
<dbReference type="SUPFAM" id="SSF56399">
    <property type="entry name" value="ADP-ribosylation"/>
    <property type="match status" value="1"/>
</dbReference>
<keyword evidence="3 5" id="KW-0520">NAD</keyword>
<evidence type="ECO:0000256" key="1">
    <source>
        <dbReference type="ARBA" id="ARBA00009836"/>
    </source>
</evidence>
<comment type="function">
    <text evidence="4 5">Removes the 2'-phosphate from RNA via an intermediate in which the phosphate is ADP-ribosylated by NAD followed by a presumed transesterification to release the RNA and generate ADP-ribose 1''-2''-cyclic phosphate (APPR&gt;P). May function as an ADP-ribosylase.</text>
</comment>
<evidence type="ECO:0000313" key="7">
    <source>
        <dbReference type="Proteomes" id="UP000038055"/>
    </source>
</evidence>
<dbReference type="Proteomes" id="UP000038055">
    <property type="component" value="Unassembled WGS sequence"/>
</dbReference>
<sequence length="191" mass="22113">MKKKELKNRENYKKISKFISLVLRHSPEVIGISLDKNGWTDTDILIKKLSSKFDIDLNILKEIVATDEKQRYSFSPDFTKIRANQGHSVSVDLELLPQKPPTILYHGTAQRFVGGIYEKGIQRQNRQYVHLSKDVETAQKVGSRHGEVFVFQIDTHKMLSEGYLFYLSENGVWLTDEVPARFLNPYNKLVE</sequence>
<gene>
    <name evidence="5 6" type="primary">kptA</name>
    <name evidence="6" type="ORF">CCYN2B_420001</name>
</gene>
<dbReference type="EC" id="2.7.1.-" evidence="5"/>
<dbReference type="STRING" id="28189.CCYN74_90044"/>
<evidence type="ECO:0000256" key="3">
    <source>
        <dbReference type="ARBA" id="ARBA00023027"/>
    </source>
</evidence>
<keyword evidence="2 5" id="KW-0808">Transferase</keyword>
<dbReference type="PANTHER" id="PTHR12684:SF2">
    <property type="entry name" value="TRNA 2'-PHOSPHOTRANSFERASE 1"/>
    <property type="match status" value="1"/>
</dbReference>
<dbReference type="HAMAP" id="MF_00299">
    <property type="entry name" value="KptA"/>
    <property type="match status" value="1"/>
</dbReference>
<evidence type="ECO:0000313" key="6">
    <source>
        <dbReference type="EMBL" id="CEN38001.1"/>
    </source>
</evidence>
<dbReference type="InterPro" id="IPR042081">
    <property type="entry name" value="RNA_2'-PTrans_C"/>
</dbReference>
<evidence type="ECO:0000256" key="2">
    <source>
        <dbReference type="ARBA" id="ARBA00022679"/>
    </source>
</evidence>
<dbReference type="PANTHER" id="PTHR12684">
    <property type="entry name" value="PUTATIVE PHOSPHOTRANSFERASE"/>
    <property type="match status" value="1"/>
</dbReference>
<dbReference type="EMBL" id="CDOD01000037">
    <property type="protein sequence ID" value="CEN38001.1"/>
    <property type="molecule type" value="Genomic_DNA"/>
</dbReference>
<keyword evidence="7" id="KW-1185">Reference proteome</keyword>
<proteinExistence type="inferred from homology"/>
<evidence type="ECO:0000256" key="4">
    <source>
        <dbReference type="ARBA" id="ARBA00025212"/>
    </source>
</evidence>
<dbReference type="Gene3D" id="3.20.170.30">
    <property type="match status" value="1"/>
</dbReference>
<dbReference type="eggNOG" id="COG1859">
    <property type="taxonomic scope" value="Bacteria"/>
</dbReference>
<dbReference type="InterPro" id="IPR022928">
    <property type="entry name" value="RNA_2'-PTrans_KptA"/>
</dbReference>
<comment type="similarity">
    <text evidence="1 5">Belongs to the KptA/TPT1 family.</text>
</comment>
<evidence type="ECO:0000256" key="5">
    <source>
        <dbReference type="HAMAP-Rule" id="MF_00299"/>
    </source>
</evidence>
<dbReference type="RefSeq" id="WP_041993518.1">
    <property type="nucleotide sequence ID" value="NZ_CDOD01000037.1"/>
</dbReference>
<dbReference type="InterPro" id="IPR042080">
    <property type="entry name" value="RNA_2'-PTrans_N"/>
</dbReference>
<dbReference type="InterPro" id="IPR002745">
    <property type="entry name" value="Ptrans_KptA/Tpt1"/>
</dbReference>
<dbReference type="NCBIfam" id="NF002014">
    <property type="entry name" value="PRK00819.1-4"/>
    <property type="match status" value="1"/>
</dbReference>
<dbReference type="AlphaFoldDB" id="A0A0B7HE67"/>
<dbReference type="Pfam" id="PF01885">
    <property type="entry name" value="PTS_2-RNA"/>
    <property type="match status" value="1"/>
</dbReference>
<dbReference type="GO" id="GO:0000215">
    <property type="term" value="F:tRNA 2'-phosphotransferase activity"/>
    <property type="evidence" value="ECO:0007669"/>
    <property type="project" value="TreeGrafter"/>
</dbReference>
<protein>
    <recommendedName>
        <fullName evidence="5">Probable RNA 2'-phosphotransferase</fullName>
        <ecNumber evidence="5">2.7.1.-</ecNumber>
    </recommendedName>
</protein>
<accession>A0A0B7HE67</accession>
<dbReference type="GO" id="GO:0006388">
    <property type="term" value="P:tRNA splicing, via endonucleolytic cleavage and ligation"/>
    <property type="evidence" value="ECO:0007669"/>
    <property type="project" value="UniProtKB-UniRule"/>
</dbReference>
<dbReference type="Gene3D" id="1.10.10.970">
    <property type="entry name" value="RNA 2'-phosphotransferase, Tpt1/KptA family, N-terminal domain"/>
    <property type="match status" value="1"/>
</dbReference>
<organism evidence="6 7">
    <name type="scientific">Capnocytophaga cynodegmi</name>
    <dbReference type="NCBI Taxonomy" id="28189"/>
    <lineage>
        <taxon>Bacteria</taxon>
        <taxon>Pseudomonadati</taxon>
        <taxon>Bacteroidota</taxon>
        <taxon>Flavobacteriia</taxon>
        <taxon>Flavobacteriales</taxon>
        <taxon>Flavobacteriaceae</taxon>
        <taxon>Capnocytophaga</taxon>
    </lineage>
</organism>
<reference evidence="7" key="1">
    <citation type="submission" date="2015-01" db="EMBL/GenBank/DDBJ databases">
        <authorList>
            <person name="MANFREDI Pablo"/>
        </authorList>
    </citation>
    <scope>NUCLEOTIDE SEQUENCE [LARGE SCALE GENOMIC DNA]</scope>
    <source>
        <strain evidence="7">Ccyn2B</strain>
    </source>
</reference>